<reference evidence="4" key="1">
    <citation type="journal article" date="2020" name="Genome Biol.">
        <title>Gamete binning: chromosome-level and haplotype-resolved genome assembly enabled by high-throughput single-cell sequencing of gamete genomes.</title>
        <authorList>
            <person name="Campoy J.A."/>
            <person name="Sun H."/>
            <person name="Goel M."/>
            <person name="Jiao W.-B."/>
            <person name="Folz-Donahue K."/>
            <person name="Wang N."/>
            <person name="Rubio M."/>
            <person name="Liu C."/>
            <person name="Kukat C."/>
            <person name="Ruiz D."/>
            <person name="Huettel B."/>
            <person name="Schneeberger K."/>
        </authorList>
    </citation>
    <scope>NUCLEOTIDE SEQUENCE [LARGE SCALE GENOMIC DNA]</scope>
    <source>
        <strain evidence="4">cv. Rojo Pasion</strain>
    </source>
</reference>
<name>A0A6J5TF27_PRUAR</name>
<dbReference type="AlphaFoldDB" id="A0A6J5TF27"/>
<evidence type="ECO:0000313" key="3">
    <source>
        <dbReference type="Proteomes" id="UP000507222"/>
    </source>
</evidence>
<evidence type="ECO:0000313" key="1">
    <source>
        <dbReference type="EMBL" id="CAB4261797.1"/>
    </source>
</evidence>
<accession>A0A6J5TF27</accession>
<proteinExistence type="predicted"/>
<reference evidence="1 3" key="2">
    <citation type="submission" date="2020-05" db="EMBL/GenBank/DDBJ databases">
        <authorList>
            <person name="Campoy J."/>
            <person name="Schneeberger K."/>
            <person name="Spophaly S."/>
        </authorList>
    </citation>
    <scope>NUCLEOTIDE SEQUENCE [LARGE SCALE GENOMIC DNA]</scope>
    <source>
        <strain evidence="1">PruArmRojPasFocal</strain>
    </source>
</reference>
<organism evidence="1 3">
    <name type="scientific">Prunus armeniaca</name>
    <name type="common">Apricot</name>
    <name type="synonym">Armeniaca vulgaris</name>
    <dbReference type="NCBI Taxonomy" id="36596"/>
    <lineage>
        <taxon>Eukaryota</taxon>
        <taxon>Viridiplantae</taxon>
        <taxon>Streptophyta</taxon>
        <taxon>Embryophyta</taxon>
        <taxon>Tracheophyta</taxon>
        <taxon>Spermatophyta</taxon>
        <taxon>Magnoliopsida</taxon>
        <taxon>eudicotyledons</taxon>
        <taxon>Gunneridae</taxon>
        <taxon>Pentapetalae</taxon>
        <taxon>rosids</taxon>
        <taxon>fabids</taxon>
        <taxon>Rosales</taxon>
        <taxon>Rosaceae</taxon>
        <taxon>Amygdaloideae</taxon>
        <taxon>Amygdaleae</taxon>
        <taxon>Prunus</taxon>
    </lineage>
</organism>
<dbReference type="Proteomes" id="UP000507245">
    <property type="component" value="Unassembled WGS sequence"/>
</dbReference>
<protein>
    <submittedName>
        <fullName evidence="1">Uncharacterized protein</fullName>
    </submittedName>
</protein>
<gene>
    <name evidence="1" type="ORF">CURHAP_LOCUS721</name>
    <name evidence="2" type="ORF">ORAREDHAP_LOCUS636</name>
</gene>
<evidence type="ECO:0000313" key="4">
    <source>
        <dbReference type="Proteomes" id="UP000507245"/>
    </source>
</evidence>
<dbReference type="EMBL" id="CAEKDK010000001">
    <property type="protein sequence ID" value="CAB4261797.1"/>
    <property type="molecule type" value="Genomic_DNA"/>
</dbReference>
<dbReference type="EMBL" id="CAEKKB010000001">
    <property type="protein sequence ID" value="CAB4292332.1"/>
    <property type="molecule type" value="Genomic_DNA"/>
</dbReference>
<dbReference type="Proteomes" id="UP000507222">
    <property type="component" value="Unassembled WGS sequence"/>
</dbReference>
<sequence>MQKIVMKFKSNTLNLKRLSEVAFNINTVPTRKETQTLKSPVSKLTVLLRASSFKQEQSVFYDGHYGLVSCRCRITYHGMDVCSSG</sequence>
<evidence type="ECO:0000313" key="2">
    <source>
        <dbReference type="EMBL" id="CAB4292332.1"/>
    </source>
</evidence>
<keyword evidence="4" id="KW-1185">Reference proteome</keyword>